<keyword evidence="2" id="KW-1185">Reference proteome</keyword>
<name>A0ABS3C8H0_9BACT</name>
<dbReference type="RefSeq" id="WP_206580158.1">
    <property type="nucleotide sequence ID" value="NZ_JAFKCT010000012.1"/>
</dbReference>
<dbReference type="Proteomes" id="UP000664317">
    <property type="component" value="Unassembled WGS sequence"/>
</dbReference>
<dbReference type="Gene3D" id="2.60.120.260">
    <property type="entry name" value="Galactose-binding domain-like"/>
    <property type="match status" value="1"/>
</dbReference>
<dbReference type="PROSITE" id="PS51257">
    <property type="entry name" value="PROKAR_LIPOPROTEIN"/>
    <property type="match status" value="1"/>
</dbReference>
<protein>
    <submittedName>
        <fullName evidence="1">Uncharacterized protein</fullName>
    </submittedName>
</protein>
<evidence type="ECO:0000313" key="1">
    <source>
        <dbReference type="EMBL" id="MBN7813387.1"/>
    </source>
</evidence>
<sequence>MKKHINTILAMAAMLLSQSCEDPYEGINLSEPSHQVIVTSEMDFDNTVQVDGSLTFGDISAGVVSRVWTFPEGVVDIEGSDNDLTSTEANVKTIFKAVGTHEVKLHQVFKDDAFVGLEQRGKELDTTLVIRVLSEIGLTVSANVLNADGTLGKALSTQAGALNEVMAGSWVRYTVQAEGEPSVYHWNLEGGDPAFSSEVVETLDVRYKKVGEFDFGLIASRPRPQGEFVLETTDFLKIVPSTEPVTLDGAQERSGGIALNFSREMNGTTLDPADFSVSITNKGNSIPVSVASATLDPNERNFVVLSLENQTIFNDDKVTVSYTPGELATADGVLASAFSDIPVVFLGENILKKTAFDYSFESSSSTNWPYQWWGAPWDKYKFSISNAQSKDGKKSGYVVMEPAGGMIIGHTDNSNTPITFPAEKGKTYEIGVWVYMEDLGNNDPAANPPDLRFYWAPNTNWGVGPNPAFTADFEIGKWVYSSMLVEFAASGNYSLNIRGQNQGNNQTLKFYMDNISVSEAKLRK</sequence>
<dbReference type="InterPro" id="IPR035986">
    <property type="entry name" value="PKD_dom_sf"/>
</dbReference>
<reference evidence="1 2" key="1">
    <citation type="submission" date="2021-03" db="EMBL/GenBank/DDBJ databases">
        <title>novel species isolated from a fishpond in China.</title>
        <authorList>
            <person name="Lu H."/>
            <person name="Cai Z."/>
        </authorList>
    </citation>
    <scope>NUCLEOTIDE SEQUENCE [LARGE SCALE GENOMIC DNA]</scope>
    <source>
        <strain evidence="1 2">H41</strain>
    </source>
</reference>
<organism evidence="1 2">
    <name type="scientific">Algoriphagus oliviformis</name>
    <dbReference type="NCBI Taxonomy" id="2811231"/>
    <lineage>
        <taxon>Bacteria</taxon>
        <taxon>Pseudomonadati</taxon>
        <taxon>Bacteroidota</taxon>
        <taxon>Cytophagia</taxon>
        <taxon>Cytophagales</taxon>
        <taxon>Cyclobacteriaceae</taxon>
        <taxon>Algoriphagus</taxon>
    </lineage>
</organism>
<accession>A0ABS3C8H0</accession>
<dbReference type="SUPFAM" id="SSF49299">
    <property type="entry name" value="PKD domain"/>
    <property type="match status" value="1"/>
</dbReference>
<gene>
    <name evidence="1" type="ORF">J0A68_20700</name>
</gene>
<proteinExistence type="predicted"/>
<comment type="caution">
    <text evidence="1">The sequence shown here is derived from an EMBL/GenBank/DDBJ whole genome shotgun (WGS) entry which is preliminary data.</text>
</comment>
<evidence type="ECO:0000313" key="2">
    <source>
        <dbReference type="Proteomes" id="UP000664317"/>
    </source>
</evidence>
<dbReference type="EMBL" id="JAFKCT010000012">
    <property type="protein sequence ID" value="MBN7813387.1"/>
    <property type="molecule type" value="Genomic_DNA"/>
</dbReference>